<dbReference type="EMBL" id="QGDO01000005">
    <property type="protein sequence ID" value="PWJ40001.1"/>
    <property type="molecule type" value="Genomic_DNA"/>
</dbReference>
<evidence type="ECO:0000313" key="6">
    <source>
        <dbReference type="Proteomes" id="UP000245535"/>
    </source>
</evidence>
<accession>A0A315Z7H4</accession>
<dbReference type="RefSeq" id="WP_109620331.1">
    <property type="nucleotide sequence ID" value="NZ_QGDO01000005.1"/>
</dbReference>
<dbReference type="Gene3D" id="2.40.160.50">
    <property type="entry name" value="membrane protein fhac: a member of the omp85/tpsb transporter family"/>
    <property type="match status" value="1"/>
</dbReference>
<keyword evidence="6" id="KW-1185">Reference proteome</keyword>
<evidence type="ECO:0000256" key="1">
    <source>
        <dbReference type="ARBA" id="ARBA00004370"/>
    </source>
</evidence>
<comment type="caution">
    <text evidence="5">The sequence shown here is derived from an EMBL/GenBank/DDBJ whole genome shotgun (WGS) entry which is preliminary data.</text>
</comment>
<proteinExistence type="predicted"/>
<comment type="subcellular location">
    <subcellularLocation>
        <location evidence="1">Membrane</location>
    </subcellularLocation>
</comment>
<dbReference type="AlphaFoldDB" id="A0A315Z7H4"/>
<feature type="domain" description="Bacterial surface antigen (D15)" evidence="4">
    <location>
        <begin position="187"/>
        <end position="327"/>
    </location>
</feature>
<dbReference type="Pfam" id="PF01103">
    <property type="entry name" value="Omp85"/>
    <property type="match status" value="1"/>
</dbReference>
<evidence type="ECO:0000256" key="2">
    <source>
        <dbReference type="ARBA" id="ARBA00023136"/>
    </source>
</evidence>
<feature type="chain" id="PRO_5016262892" evidence="3">
    <location>
        <begin position="22"/>
        <end position="400"/>
    </location>
</feature>
<sequence>MLTIVALALFLSIISIPNLQAQSQELAIGNTIDTVYSDSTIVEEPISTKPEKNLRSSIMGGPSYTPEMSAGVGGAVLFTFKTNPKDSLIQRSTVPIAFNFSLTGAMVFASAQSLFFNQDKFRIQNKVIYKQMPDHYFGVGYESATEIGDVGDNTTLYDRFSWELNPVFIWQAVPNVFLGAGIDLNRTWVENPNERMQEDKDFKKFGDDIFNSGFILQAQYDTRDVNANAYEGMLLSIRGNFFSKSLGSDFSYQQLELEYRQFKQLFNRRSVLAWMAKTEIGFGDVPYTEMSMIGSPNDLRGYRWGKFRDRSMAYGMVEYRHMFNRRKPNKEGSYESKSGFATWVGAGTMGDTPKDWSHLLPNVGVGYRYEVQPRMNFRLDVGLEPGTGNVLFYMNMTEAF</sequence>
<keyword evidence="2" id="KW-0472">Membrane</keyword>
<reference evidence="5 6" key="1">
    <citation type="submission" date="2018-03" db="EMBL/GenBank/DDBJ databases">
        <title>Genomic Encyclopedia of Archaeal and Bacterial Type Strains, Phase II (KMG-II): from individual species to whole genera.</title>
        <authorList>
            <person name="Goeker M."/>
        </authorList>
    </citation>
    <scope>NUCLEOTIDE SEQUENCE [LARGE SCALE GENOMIC DNA]</scope>
    <source>
        <strain evidence="5 6">DSM 28229</strain>
    </source>
</reference>
<feature type="signal peptide" evidence="3">
    <location>
        <begin position="1"/>
        <end position="21"/>
    </location>
</feature>
<gene>
    <name evidence="5" type="ORF">BC781_10564</name>
</gene>
<dbReference type="OrthoDB" id="9771071at2"/>
<name>A0A315Z7H4_SEDFL</name>
<organism evidence="5 6">
    <name type="scientific">Sediminitomix flava</name>
    <dbReference type="NCBI Taxonomy" id="379075"/>
    <lineage>
        <taxon>Bacteria</taxon>
        <taxon>Pseudomonadati</taxon>
        <taxon>Bacteroidota</taxon>
        <taxon>Cytophagia</taxon>
        <taxon>Cytophagales</taxon>
        <taxon>Flammeovirgaceae</taxon>
        <taxon>Sediminitomix</taxon>
    </lineage>
</organism>
<evidence type="ECO:0000256" key="3">
    <source>
        <dbReference type="SAM" id="SignalP"/>
    </source>
</evidence>
<evidence type="ECO:0000259" key="4">
    <source>
        <dbReference type="Pfam" id="PF01103"/>
    </source>
</evidence>
<evidence type="ECO:0000313" key="5">
    <source>
        <dbReference type="EMBL" id="PWJ40001.1"/>
    </source>
</evidence>
<dbReference type="GO" id="GO:0019867">
    <property type="term" value="C:outer membrane"/>
    <property type="evidence" value="ECO:0007669"/>
    <property type="project" value="InterPro"/>
</dbReference>
<dbReference type="Proteomes" id="UP000245535">
    <property type="component" value="Unassembled WGS sequence"/>
</dbReference>
<keyword evidence="3" id="KW-0732">Signal</keyword>
<dbReference type="InterPro" id="IPR000184">
    <property type="entry name" value="Bac_surfAg_D15"/>
</dbReference>
<protein>
    <submittedName>
        <fullName evidence="5">Surface antigen-like protein</fullName>
    </submittedName>
</protein>